<dbReference type="EMBL" id="JASBWT010000001">
    <property type="protein sequence ID" value="KAJ9109123.1"/>
    <property type="molecule type" value="Genomic_DNA"/>
</dbReference>
<proteinExistence type="predicted"/>
<dbReference type="Proteomes" id="UP001227268">
    <property type="component" value="Unassembled WGS sequence"/>
</dbReference>
<name>A0ACC2WCB5_9TREE</name>
<evidence type="ECO:0000313" key="2">
    <source>
        <dbReference type="Proteomes" id="UP001227268"/>
    </source>
</evidence>
<organism evidence="1 2">
    <name type="scientific">Naganishia friedmannii</name>
    <dbReference type="NCBI Taxonomy" id="89922"/>
    <lineage>
        <taxon>Eukaryota</taxon>
        <taxon>Fungi</taxon>
        <taxon>Dikarya</taxon>
        <taxon>Basidiomycota</taxon>
        <taxon>Agaricomycotina</taxon>
        <taxon>Tremellomycetes</taxon>
        <taxon>Filobasidiales</taxon>
        <taxon>Filobasidiaceae</taxon>
        <taxon>Naganishia</taxon>
    </lineage>
</organism>
<evidence type="ECO:0000313" key="1">
    <source>
        <dbReference type="EMBL" id="KAJ9109123.1"/>
    </source>
</evidence>
<keyword evidence="2" id="KW-1185">Reference proteome</keyword>
<comment type="caution">
    <text evidence="1">The sequence shown here is derived from an EMBL/GenBank/DDBJ whole genome shotgun (WGS) entry which is preliminary data.</text>
</comment>
<sequence length="289" mass="32457">MARSTSKNTGKGRGNSKASKKTSASTAPKRKAVQPSKSTKARSKCAREKSVDSDGELGEEEEIESAQEMDEEEEDETVEQSQEALEQVEPNFLETQQKDEMAELKARLEAKRMQKLRKTMNARVAQFDDIFEEAMGDIKKAENSTAAKDLRKKKQVFEDFITQSLEFQDAVQPENLEDIVDELKATSKEVGSVCRKFANKELTGFEDTLVETHEISEWKSNHQAFTTADDQKFAPPVAARPKRLAQAARDFRTQVAEEFNAIAEKTKTQLDAKKFMKAHFTALAKHSAA</sequence>
<accession>A0ACC2WCB5</accession>
<gene>
    <name evidence="1" type="ORF">QFC21_000451</name>
</gene>
<protein>
    <submittedName>
        <fullName evidence="1">Uncharacterized protein</fullName>
    </submittedName>
</protein>
<reference evidence="1" key="1">
    <citation type="submission" date="2023-04" db="EMBL/GenBank/DDBJ databases">
        <title>Draft Genome sequencing of Naganishia species isolated from polar environments using Oxford Nanopore Technology.</title>
        <authorList>
            <person name="Leo P."/>
            <person name="Venkateswaran K."/>
        </authorList>
    </citation>
    <scope>NUCLEOTIDE SEQUENCE</scope>
    <source>
        <strain evidence="1">MNA-CCFEE 5423</strain>
    </source>
</reference>